<evidence type="ECO:0000256" key="6">
    <source>
        <dbReference type="ARBA" id="ARBA00022519"/>
    </source>
</evidence>
<evidence type="ECO:0000256" key="4">
    <source>
        <dbReference type="ARBA" id="ARBA00022475"/>
    </source>
</evidence>
<evidence type="ECO:0000259" key="12">
    <source>
        <dbReference type="Pfam" id="PF08334"/>
    </source>
</evidence>
<evidence type="ECO:0000256" key="1">
    <source>
        <dbReference type="ARBA" id="ARBA00004377"/>
    </source>
</evidence>
<evidence type="ECO:0000256" key="8">
    <source>
        <dbReference type="ARBA" id="ARBA00022989"/>
    </source>
</evidence>
<comment type="similarity">
    <text evidence="2">Belongs to the GSP G family.</text>
</comment>
<keyword evidence="9 11" id="KW-0472">Membrane</keyword>
<dbReference type="InterPro" id="IPR045584">
    <property type="entry name" value="Pilin-like"/>
</dbReference>
<sequence>MCPCRLRHYPNAARKGQQRGFTLLEMLIVIAIIAVLATLVGPRLFGQLDSSKVTTAQAQTRMLRTALDTMRIDIGRYPTEQEGLSLLVTPPDDPALRSSWFGPYLDGSIPVDPWKNPYRYRAPETRGGVAEVYSYGPDNAEGGEGLDADISSTR</sequence>
<feature type="region of interest" description="Disordered" evidence="10">
    <location>
        <begin position="135"/>
        <end position="154"/>
    </location>
</feature>
<dbReference type="NCBIfam" id="TIGR02532">
    <property type="entry name" value="IV_pilin_GFxxxE"/>
    <property type="match status" value="1"/>
</dbReference>
<protein>
    <recommendedName>
        <fullName evidence="3">Type II secretion system core protein G</fullName>
    </recommendedName>
</protein>
<keyword evidence="4" id="KW-1003">Cell membrane</keyword>
<gene>
    <name evidence="13" type="ORF">JCM17846_21720</name>
</gene>
<dbReference type="GO" id="GO:0005886">
    <property type="term" value="C:plasma membrane"/>
    <property type="evidence" value="ECO:0007669"/>
    <property type="project" value="UniProtKB-SubCell"/>
</dbReference>
<dbReference type="InterPro" id="IPR012902">
    <property type="entry name" value="N_methyl_site"/>
</dbReference>
<dbReference type="Proteomes" id="UP000324996">
    <property type="component" value="Unassembled WGS sequence"/>
</dbReference>
<dbReference type="PANTHER" id="PTHR30093:SF45">
    <property type="entry name" value="TYPE II SECRETION SYSTEM CORE PROTEIN G"/>
    <property type="match status" value="1"/>
</dbReference>
<evidence type="ECO:0000256" key="11">
    <source>
        <dbReference type="SAM" id="Phobius"/>
    </source>
</evidence>
<dbReference type="AlphaFoldDB" id="A0A5A7NAJ1"/>
<dbReference type="InterPro" id="IPR013545">
    <property type="entry name" value="T2SS_protein-GspG_C"/>
</dbReference>
<evidence type="ECO:0000256" key="2">
    <source>
        <dbReference type="ARBA" id="ARBA00009984"/>
    </source>
</evidence>
<dbReference type="InterPro" id="IPR000983">
    <property type="entry name" value="Bac_GSPG_pilin"/>
</dbReference>
<dbReference type="Pfam" id="PF08334">
    <property type="entry name" value="T2SSG"/>
    <property type="match status" value="1"/>
</dbReference>
<organism evidence="13 14">
    <name type="scientific">Iodidimonas nitroreducens</name>
    <dbReference type="NCBI Taxonomy" id="1236968"/>
    <lineage>
        <taxon>Bacteria</taxon>
        <taxon>Pseudomonadati</taxon>
        <taxon>Pseudomonadota</taxon>
        <taxon>Alphaproteobacteria</taxon>
        <taxon>Iodidimonadales</taxon>
        <taxon>Iodidimonadaceae</taxon>
        <taxon>Iodidimonas</taxon>
    </lineage>
</organism>
<dbReference type="PRINTS" id="PR00813">
    <property type="entry name" value="BCTERIALGSPG"/>
</dbReference>
<comment type="caution">
    <text evidence="13">The sequence shown here is derived from an EMBL/GenBank/DDBJ whole genome shotgun (WGS) entry which is preliminary data.</text>
</comment>
<keyword evidence="14" id="KW-1185">Reference proteome</keyword>
<dbReference type="InterPro" id="IPR010054">
    <property type="entry name" value="Type2_sec_GspG"/>
</dbReference>
<comment type="subcellular location">
    <subcellularLocation>
        <location evidence="1">Cell inner membrane</location>
        <topology evidence="1">Single-pass membrane protein</topology>
    </subcellularLocation>
</comment>
<feature type="transmembrane region" description="Helical" evidence="11">
    <location>
        <begin position="21"/>
        <end position="45"/>
    </location>
</feature>
<dbReference type="PANTHER" id="PTHR30093">
    <property type="entry name" value="GENERAL SECRETION PATHWAY PROTEIN G"/>
    <property type="match status" value="1"/>
</dbReference>
<dbReference type="EMBL" id="BKCN01000010">
    <property type="protein sequence ID" value="GER04490.1"/>
    <property type="molecule type" value="Genomic_DNA"/>
</dbReference>
<keyword evidence="5" id="KW-0488">Methylation</keyword>
<evidence type="ECO:0000313" key="13">
    <source>
        <dbReference type="EMBL" id="GER04490.1"/>
    </source>
</evidence>
<proteinExistence type="inferred from homology"/>
<feature type="domain" description="Type II secretion system protein GspG C-terminal" evidence="12">
    <location>
        <begin position="43"/>
        <end position="152"/>
    </location>
</feature>
<dbReference type="PROSITE" id="PS00409">
    <property type="entry name" value="PROKAR_NTER_METHYL"/>
    <property type="match status" value="1"/>
</dbReference>
<dbReference type="NCBIfam" id="TIGR01710">
    <property type="entry name" value="typeII_sec_gspG"/>
    <property type="match status" value="1"/>
</dbReference>
<dbReference type="Pfam" id="PF07963">
    <property type="entry name" value="N_methyl"/>
    <property type="match status" value="1"/>
</dbReference>
<name>A0A5A7NAJ1_9PROT</name>
<keyword evidence="8 11" id="KW-1133">Transmembrane helix</keyword>
<dbReference type="Gene3D" id="3.30.700.10">
    <property type="entry name" value="Glycoprotein, Type 4 Pilin"/>
    <property type="match status" value="1"/>
</dbReference>
<dbReference type="GO" id="GO:0015627">
    <property type="term" value="C:type II protein secretion system complex"/>
    <property type="evidence" value="ECO:0007669"/>
    <property type="project" value="InterPro"/>
</dbReference>
<evidence type="ECO:0000256" key="10">
    <source>
        <dbReference type="SAM" id="MobiDB-lite"/>
    </source>
</evidence>
<reference evidence="13 14" key="1">
    <citation type="submission" date="2019-09" db="EMBL/GenBank/DDBJ databases">
        <title>NBRP : Genome information of microbial organism related human and environment.</title>
        <authorList>
            <person name="Hattori M."/>
            <person name="Oshima K."/>
            <person name="Inaba H."/>
            <person name="Suda W."/>
            <person name="Sakamoto M."/>
            <person name="Iino T."/>
            <person name="Kitahara M."/>
            <person name="Oshida Y."/>
            <person name="Iida T."/>
            <person name="Kudo T."/>
            <person name="Itoh T."/>
            <person name="Ohkuma M."/>
        </authorList>
    </citation>
    <scope>NUCLEOTIDE SEQUENCE [LARGE SCALE GENOMIC DNA]</scope>
    <source>
        <strain evidence="13 14">Q-1</strain>
    </source>
</reference>
<dbReference type="RefSeq" id="WP_042085782.1">
    <property type="nucleotide sequence ID" value="NZ_BKCN01000010.1"/>
</dbReference>
<evidence type="ECO:0000256" key="5">
    <source>
        <dbReference type="ARBA" id="ARBA00022481"/>
    </source>
</evidence>
<accession>A0A5A7NAJ1</accession>
<evidence type="ECO:0000313" key="14">
    <source>
        <dbReference type="Proteomes" id="UP000324996"/>
    </source>
</evidence>
<keyword evidence="7 11" id="KW-0812">Transmembrane</keyword>
<dbReference type="SUPFAM" id="SSF54523">
    <property type="entry name" value="Pili subunits"/>
    <property type="match status" value="1"/>
</dbReference>
<evidence type="ECO:0000256" key="3">
    <source>
        <dbReference type="ARBA" id="ARBA00020042"/>
    </source>
</evidence>
<dbReference type="GO" id="GO:0015628">
    <property type="term" value="P:protein secretion by the type II secretion system"/>
    <property type="evidence" value="ECO:0007669"/>
    <property type="project" value="InterPro"/>
</dbReference>
<evidence type="ECO:0000256" key="9">
    <source>
        <dbReference type="ARBA" id="ARBA00023136"/>
    </source>
</evidence>
<keyword evidence="6" id="KW-0997">Cell inner membrane</keyword>
<evidence type="ECO:0000256" key="7">
    <source>
        <dbReference type="ARBA" id="ARBA00022692"/>
    </source>
</evidence>